<dbReference type="PANTHER" id="PTHR43790">
    <property type="entry name" value="CARBOHYDRATE TRANSPORT ATP-BINDING PROTEIN MG119-RELATED"/>
    <property type="match status" value="1"/>
</dbReference>
<evidence type="ECO:0000256" key="4">
    <source>
        <dbReference type="ARBA" id="ARBA00022475"/>
    </source>
</evidence>
<dbReference type="CDD" id="cd03215">
    <property type="entry name" value="ABC_Carb_Monos_II"/>
    <property type="match status" value="1"/>
</dbReference>
<gene>
    <name evidence="12" type="ORF">CL176_02295</name>
</gene>
<organism evidence="12 13">
    <name type="scientific">Suicoccus acidiformans</name>
    <dbReference type="NCBI Taxonomy" id="2036206"/>
    <lineage>
        <taxon>Bacteria</taxon>
        <taxon>Bacillati</taxon>
        <taxon>Bacillota</taxon>
        <taxon>Bacilli</taxon>
        <taxon>Lactobacillales</taxon>
        <taxon>Aerococcaceae</taxon>
        <taxon>Suicoccus</taxon>
    </lineage>
</organism>
<name>A0A347WIP2_9LACT</name>
<dbReference type="GO" id="GO:0005524">
    <property type="term" value="F:ATP binding"/>
    <property type="evidence" value="ECO:0007669"/>
    <property type="project" value="UniProtKB-KW"/>
</dbReference>
<dbReference type="SMART" id="SM00382">
    <property type="entry name" value="AAA"/>
    <property type="match status" value="2"/>
</dbReference>
<dbReference type="EMBL" id="CP023434">
    <property type="protein sequence ID" value="AXY24949.1"/>
    <property type="molecule type" value="Genomic_DNA"/>
</dbReference>
<dbReference type="FunFam" id="3.40.50.300:FF:000127">
    <property type="entry name" value="Ribose import ATP-binding protein RbsA"/>
    <property type="match status" value="1"/>
</dbReference>
<keyword evidence="10" id="KW-0472">Membrane</keyword>
<dbReference type="Pfam" id="PF00005">
    <property type="entry name" value="ABC_tran"/>
    <property type="match status" value="2"/>
</dbReference>
<evidence type="ECO:0000256" key="5">
    <source>
        <dbReference type="ARBA" id="ARBA00022597"/>
    </source>
</evidence>
<protein>
    <submittedName>
        <fullName evidence="12">D-xylose ABC transporter ATP-binding protein</fullName>
    </submittedName>
</protein>
<feature type="domain" description="ABC transporter" evidence="11">
    <location>
        <begin position="3"/>
        <end position="239"/>
    </location>
</feature>
<dbReference type="Gene3D" id="3.40.50.300">
    <property type="entry name" value="P-loop containing nucleotide triphosphate hydrolases"/>
    <property type="match status" value="2"/>
</dbReference>
<evidence type="ECO:0000256" key="9">
    <source>
        <dbReference type="ARBA" id="ARBA00022967"/>
    </source>
</evidence>
<reference evidence="12 13" key="1">
    <citation type="submission" date="2017-09" db="EMBL/GenBank/DDBJ databases">
        <title>Complete genome sequence of Oxytococcus suis strain ZY16052.</title>
        <authorList>
            <person name="Li F."/>
        </authorList>
    </citation>
    <scope>NUCLEOTIDE SEQUENCE [LARGE SCALE GENOMIC DNA]</scope>
    <source>
        <strain evidence="12 13">ZY16052</strain>
    </source>
</reference>
<evidence type="ECO:0000256" key="10">
    <source>
        <dbReference type="ARBA" id="ARBA00023136"/>
    </source>
</evidence>
<dbReference type="PROSITE" id="PS00211">
    <property type="entry name" value="ABC_TRANSPORTER_1"/>
    <property type="match status" value="2"/>
</dbReference>
<keyword evidence="5" id="KW-0762">Sugar transport</keyword>
<dbReference type="AlphaFoldDB" id="A0A347WIP2"/>
<evidence type="ECO:0000256" key="1">
    <source>
        <dbReference type="ARBA" id="ARBA00004202"/>
    </source>
</evidence>
<evidence type="ECO:0000256" key="3">
    <source>
        <dbReference type="ARBA" id="ARBA00022448"/>
    </source>
</evidence>
<comment type="subcellular location">
    <subcellularLocation>
        <location evidence="2">Cell inner membrane</location>
    </subcellularLocation>
    <subcellularLocation>
        <location evidence="1">Cell membrane</location>
        <topology evidence="1">Peripheral membrane protein</topology>
    </subcellularLocation>
</comment>
<accession>A0A347WIP2</accession>
<proteinExistence type="predicted"/>
<dbReference type="InterPro" id="IPR003439">
    <property type="entry name" value="ABC_transporter-like_ATP-bd"/>
</dbReference>
<dbReference type="InterPro" id="IPR003593">
    <property type="entry name" value="AAA+_ATPase"/>
</dbReference>
<keyword evidence="8 12" id="KW-0067">ATP-binding</keyword>
<keyword evidence="3" id="KW-0813">Transport</keyword>
<dbReference type="CDD" id="cd03216">
    <property type="entry name" value="ABC_Carb_Monos_I"/>
    <property type="match status" value="1"/>
</dbReference>
<dbReference type="KEGG" id="abae:CL176_02295"/>
<sequence length="495" mass="55220">MHVQMIDIEKSFGDNKVLHNASIEIKEGEVHALMGENGAGKSTLMNILTGVHHKDNGQILINGKETEFIGPKEAEENGIAFIHQELNVLTDMTVEQNMFLNKEIKGSFGILNEREMKKQSKEILDSLETGIRPEQEMSELSVGQQQMVEISKALMSEVDVIIMDEPTAALTDTETKKLFEVIDTLKRRNVSIVYISHRMEEIFQISDRITVMRDGRYIDTKNTHETNDDELVKMMIGRELTNRYPSRSTKIGDVRFEVIDLSLEEMVKDITFDVRAGEVLGFSGLMGSGRSEIMHGIFGSVPLASGQIIIDGETVKVNTPQEAMDAGIAFVTEDRKSEGLLLDKSIRENLTLTNFDELAPNGFIKEKEEKDLANSAVDMFKIKTFNIETETGNLSGGNQQKVVIAKWVLSNPRVLILDEPTRGVDVGAKEEIYQIINDLTEQGIAIIMVSSDLPEIIGMSDRVAVMREGDLRGILEKEQISEENIMTLATGGILK</sequence>
<feature type="domain" description="ABC transporter" evidence="11">
    <location>
        <begin position="249"/>
        <end position="493"/>
    </location>
</feature>
<keyword evidence="4" id="KW-1003">Cell membrane</keyword>
<evidence type="ECO:0000256" key="8">
    <source>
        <dbReference type="ARBA" id="ARBA00022840"/>
    </source>
</evidence>
<dbReference type="InterPro" id="IPR017871">
    <property type="entry name" value="ABC_transporter-like_CS"/>
</dbReference>
<dbReference type="PANTHER" id="PTHR43790:SF3">
    <property type="entry name" value="D-ALLOSE IMPORT ATP-BINDING PROTEIN ALSA-RELATED"/>
    <property type="match status" value="1"/>
</dbReference>
<dbReference type="GO" id="GO:0016887">
    <property type="term" value="F:ATP hydrolysis activity"/>
    <property type="evidence" value="ECO:0007669"/>
    <property type="project" value="InterPro"/>
</dbReference>
<keyword evidence="9" id="KW-1278">Translocase</keyword>
<evidence type="ECO:0000256" key="2">
    <source>
        <dbReference type="ARBA" id="ARBA00004533"/>
    </source>
</evidence>
<dbReference type="RefSeq" id="WP_118989871.1">
    <property type="nucleotide sequence ID" value="NZ_CP023434.1"/>
</dbReference>
<dbReference type="InterPro" id="IPR050107">
    <property type="entry name" value="ABC_carbohydrate_import_ATPase"/>
</dbReference>
<dbReference type="Proteomes" id="UP000263232">
    <property type="component" value="Chromosome"/>
</dbReference>
<dbReference type="PROSITE" id="PS50893">
    <property type="entry name" value="ABC_TRANSPORTER_2"/>
    <property type="match status" value="2"/>
</dbReference>
<keyword evidence="6" id="KW-0677">Repeat</keyword>
<evidence type="ECO:0000256" key="6">
    <source>
        <dbReference type="ARBA" id="ARBA00022737"/>
    </source>
</evidence>
<keyword evidence="7" id="KW-0547">Nucleotide-binding</keyword>
<dbReference type="GO" id="GO:0015749">
    <property type="term" value="P:monosaccharide transmembrane transport"/>
    <property type="evidence" value="ECO:0007669"/>
    <property type="project" value="UniProtKB-ARBA"/>
</dbReference>
<dbReference type="SUPFAM" id="SSF52540">
    <property type="entry name" value="P-loop containing nucleoside triphosphate hydrolases"/>
    <property type="match status" value="2"/>
</dbReference>
<evidence type="ECO:0000259" key="11">
    <source>
        <dbReference type="PROSITE" id="PS50893"/>
    </source>
</evidence>
<evidence type="ECO:0000256" key="7">
    <source>
        <dbReference type="ARBA" id="ARBA00022741"/>
    </source>
</evidence>
<dbReference type="OrthoDB" id="9771863at2"/>
<evidence type="ECO:0000313" key="13">
    <source>
        <dbReference type="Proteomes" id="UP000263232"/>
    </source>
</evidence>
<dbReference type="InterPro" id="IPR027417">
    <property type="entry name" value="P-loop_NTPase"/>
</dbReference>
<keyword evidence="13" id="KW-1185">Reference proteome</keyword>
<dbReference type="GO" id="GO:0005886">
    <property type="term" value="C:plasma membrane"/>
    <property type="evidence" value="ECO:0007669"/>
    <property type="project" value="UniProtKB-SubCell"/>
</dbReference>
<dbReference type="FunFam" id="3.40.50.300:FF:000126">
    <property type="entry name" value="Galactose/methyl galactoside import ATP-binding protein MglA"/>
    <property type="match status" value="1"/>
</dbReference>
<evidence type="ECO:0000313" key="12">
    <source>
        <dbReference type="EMBL" id="AXY24949.1"/>
    </source>
</evidence>